<evidence type="ECO:0000256" key="2">
    <source>
        <dbReference type="SAM" id="Phobius"/>
    </source>
</evidence>
<sequence length="56" mass="6076">MEKREIFTLSALAFSVGVVVGFLISPVKNGFGNNSGNNSGNNIKNYYYKEPSTDGE</sequence>
<feature type="region of interest" description="Disordered" evidence="1">
    <location>
        <begin position="32"/>
        <end position="56"/>
    </location>
</feature>
<keyword evidence="4" id="KW-1185">Reference proteome</keyword>
<accession>A0ABY9VLC7</accession>
<feature type="transmembrane region" description="Helical" evidence="2">
    <location>
        <begin position="6"/>
        <end position="24"/>
    </location>
</feature>
<dbReference type="EMBL" id="CP134494">
    <property type="protein sequence ID" value="WNF23425.1"/>
    <property type="molecule type" value="Genomic_DNA"/>
</dbReference>
<organism evidence="3 4">
    <name type="scientific">Mesobacillus jeotgali</name>
    <dbReference type="NCBI Taxonomy" id="129985"/>
    <lineage>
        <taxon>Bacteria</taxon>
        <taxon>Bacillati</taxon>
        <taxon>Bacillota</taxon>
        <taxon>Bacilli</taxon>
        <taxon>Bacillales</taxon>
        <taxon>Bacillaceae</taxon>
        <taxon>Mesobacillus</taxon>
    </lineage>
</organism>
<evidence type="ECO:0008006" key="5">
    <source>
        <dbReference type="Google" id="ProtNLM"/>
    </source>
</evidence>
<evidence type="ECO:0000313" key="3">
    <source>
        <dbReference type="EMBL" id="WNF23425.1"/>
    </source>
</evidence>
<name>A0ABY9VLC7_9BACI</name>
<protein>
    <recommendedName>
        <fullName evidence="5">YtxH domain-containing protein</fullName>
    </recommendedName>
</protein>
<dbReference type="Proteomes" id="UP001303324">
    <property type="component" value="Chromosome"/>
</dbReference>
<proteinExistence type="predicted"/>
<evidence type="ECO:0000313" key="4">
    <source>
        <dbReference type="Proteomes" id="UP001303324"/>
    </source>
</evidence>
<keyword evidence="2" id="KW-0812">Transmembrane</keyword>
<evidence type="ECO:0000256" key="1">
    <source>
        <dbReference type="SAM" id="MobiDB-lite"/>
    </source>
</evidence>
<keyword evidence="2" id="KW-0472">Membrane</keyword>
<keyword evidence="2" id="KW-1133">Transmembrane helix</keyword>
<feature type="compositionally biased region" description="Low complexity" evidence="1">
    <location>
        <begin position="32"/>
        <end position="42"/>
    </location>
</feature>
<dbReference type="RefSeq" id="WP_311073734.1">
    <property type="nucleotide sequence ID" value="NZ_CP134494.1"/>
</dbReference>
<gene>
    <name evidence="3" type="ORF">RH061_02630</name>
</gene>
<reference evidence="3 4" key="1">
    <citation type="submission" date="2023-09" db="EMBL/GenBank/DDBJ databases">
        <title>Microbial mechanism of fulvic acid promoting antimony reduction mineralization in rice fields.</title>
        <authorList>
            <person name="Chen G."/>
            <person name="Lan J."/>
        </authorList>
    </citation>
    <scope>NUCLEOTIDE SEQUENCE [LARGE SCALE GENOMIC DNA]</scope>
    <source>
        <strain evidence="3 4">PS1</strain>
    </source>
</reference>